<evidence type="ECO:0000259" key="1">
    <source>
        <dbReference type="SMART" id="SM00977"/>
    </source>
</evidence>
<dbReference type="InterPro" id="IPR012796">
    <property type="entry name" value="Lysidine-tRNA-synth_C"/>
</dbReference>
<evidence type="ECO:0000313" key="3">
    <source>
        <dbReference type="Proteomes" id="UP000194267"/>
    </source>
</evidence>
<dbReference type="AlphaFoldDB" id="A0A1Y2T3D6"/>
<dbReference type="EMBL" id="LWLV01000925">
    <property type="protein sequence ID" value="OTA40992.1"/>
    <property type="molecule type" value="Genomic_DNA"/>
</dbReference>
<gene>
    <name evidence="2" type="ORF">A6D92_11120</name>
</gene>
<accession>A0A1Y2T3D6</accession>
<organism evidence="2 3">
    <name type="scientific">Symbiobacterium thermophilum</name>
    <dbReference type="NCBI Taxonomy" id="2734"/>
    <lineage>
        <taxon>Bacteria</taxon>
        <taxon>Bacillati</taxon>
        <taxon>Bacillota</taxon>
        <taxon>Clostridia</taxon>
        <taxon>Eubacteriales</taxon>
        <taxon>Symbiobacteriaceae</taxon>
        <taxon>Symbiobacterium</taxon>
    </lineage>
</organism>
<dbReference type="GO" id="GO:0016879">
    <property type="term" value="F:ligase activity, forming carbon-nitrogen bonds"/>
    <property type="evidence" value="ECO:0007669"/>
    <property type="project" value="InterPro"/>
</dbReference>
<reference evidence="3" key="1">
    <citation type="submission" date="2016-04" db="EMBL/GenBank/DDBJ databases">
        <authorList>
            <person name="Antunes L.P."/>
            <person name="Martins L.F."/>
            <person name="Pereira R.V."/>
            <person name="Thomas A.M."/>
            <person name="Barbosa D."/>
            <person name="Nascimento L."/>
            <person name="Silva G.M."/>
            <person name="Condomitti G.W."/>
            <person name="Digiampietri L.A."/>
            <person name="Lombardi K.C."/>
            <person name="Ramos P.L."/>
            <person name="Quaggio R.B."/>
            <person name="Oliveira J.C."/>
            <person name="Pascon R.C."/>
            <person name="Cruz J.B."/>
            <person name="Silva A.M."/>
            <person name="Setubal J.C."/>
        </authorList>
    </citation>
    <scope>NUCLEOTIDE SEQUENCE [LARGE SCALE GENOMIC DNA]</scope>
</reference>
<protein>
    <recommendedName>
        <fullName evidence="1">Lysidine-tRNA(Ile) synthetase C-terminal domain-containing protein</fullName>
    </recommendedName>
</protein>
<sequence>MTVAAELVPPSAMPARLPDDEMWLDRDRLPGPLAVRTRRPGDRLWPAGMQGSKKLQDILVDAKVPRDQRDGLPLLVAGDTVVWVPGVIRDRRFRPDAGTRSAVRVTVRRRPEGSGGD</sequence>
<proteinExistence type="predicted"/>
<dbReference type="NCBIfam" id="TIGR02433">
    <property type="entry name" value="lysidine_TilS_C"/>
    <property type="match status" value="1"/>
</dbReference>
<dbReference type="Proteomes" id="UP000194267">
    <property type="component" value="Unassembled WGS sequence"/>
</dbReference>
<dbReference type="GO" id="GO:0008033">
    <property type="term" value="P:tRNA processing"/>
    <property type="evidence" value="ECO:0007669"/>
    <property type="project" value="InterPro"/>
</dbReference>
<evidence type="ECO:0000313" key="2">
    <source>
        <dbReference type="EMBL" id="OTA40992.1"/>
    </source>
</evidence>
<comment type="caution">
    <text evidence="2">The sequence shown here is derived from an EMBL/GenBank/DDBJ whole genome shotgun (WGS) entry which is preliminary data.</text>
</comment>
<dbReference type="GO" id="GO:0005737">
    <property type="term" value="C:cytoplasm"/>
    <property type="evidence" value="ECO:0007669"/>
    <property type="project" value="InterPro"/>
</dbReference>
<dbReference type="SUPFAM" id="SSF56037">
    <property type="entry name" value="PheT/TilS domain"/>
    <property type="match status" value="1"/>
</dbReference>
<dbReference type="Pfam" id="PF11734">
    <property type="entry name" value="TilS_C"/>
    <property type="match status" value="1"/>
</dbReference>
<name>A0A1Y2T3D6_SYMTR</name>
<dbReference type="GO" id="GO:0005524">
    <property type="term" value="F:ATP binding"/>
    <property type="evidence" value="ECO:0007669"/>
    <property type="project" value="InterPro"/>
</dbReference>
<dbReference type="SMART" id="SM00977">
    <property type="entry name" value="TilS_C"/>
    <property type="match status" value="1"/>
</dbReference>
<feature type="domain" description="Lysidine-tRNA(Ile) synthetase C-terminal" evidence="1">
    <location>
        <begin position="33"/>
        <end position="105"/>
    </location>
</feature>